<evidence type="ECO:0000256" key="1">
    <source>
        <dbReference type="ARBA" id="ARBA00022679"/>
    </source>
</evidence>
<keyword evidence="3" id="KW-0902">Two-component regulatory system</keyword>
<proteinExistence type="predicted"/>
<gene>
    <name evidence="7" type="ORF">HF853_04680</name>
</gene>
<dbReference type="SMART" id="SM00387">
    <property type="entry name" value="HATPase_c"/>
    <property type="match status" value="1"/>
</dbReference>
<evidence type="ECO:0000313" key="8">
    <source>
        <dbReference type="Proteomes" id="UP000544551"/>
    </source>
</evidence>
<evidence type="ECO:0000313" key="7">
    <source>
        <dbReference type="EMBL" id="NME88982.1"/>
    </source>
</evidence>
<evidence type="ECO:0000256" key="2">
    <source>
        <dbReference type="ARBA" id="ARBA00022777"/>
    </source>
</evidence>
<keyword evidence="2 7" id="KW-0418">Kinase</keyword>
<dbReference type="InterPro" id="IPR011712">
    <property type="entry name" value="Sig_transdc_His_kin_sub3_dim/P"/>
</dbReference>
<keyword evidence="5" id="KW-0812">Transmembrane</keyword>
<dbReference type="InterPro" id="IPR017205">
    <property type="entry name" value="Sig_transdc_His_kinase_ChrS"/>
</dbReference>
<dbReference type="PANTHER" id="PTHR24421">
    <property type="entry name" value="NITRATE/NITRITE SENSOR PROTEIN NARX-RELATED"/>
    <property type="match status" value="1"/>
</dbReference>
<feature type="transmembrane region" description="Helical" evidence="5">
    <location>
        <begin position="25"/>
        <end position="42"/>
    </location>
</feature>
<dbReference type="GO" id="GO:0046983">
    <property type="term" value="F:protein dimerization activity"/>
    <property type="evidence" value="ECO:0007669"/>
    <property type="project" value="InterPro"/>
</dbReference>
<feature type="coiled-coil region" evidence="4">
    <location>
        <begin position="164"/>
        <end position="191"/>
    </location>
</feature>
<dbReference type="InterPro" id="IPR050482">
    <property type="entry name" value="Sensor_HK_TwoCompSys"/>
</dbReference>
<dbReference type="Pfam" id="PF02518">
    <property type="entry name" value="HATPase_c"/>
    <property type="match status" value="1"/>
</dbReference>
<evidence type="ECO:0000256" key="3">
    <source>
        <dbReference type="ARBA" id="ARBA00023012"/>
    </source>
</evidence>
<dbReference type="EMBL" id="JABAFZ010000003">
    <property type="protein sequence ID" value="NME88982.1"/>
    <property type="molecule type" value="Genomic_DNA"/>
</dbReference>
<dbReference type="InterPro" id="IPR003594">
    <property type="entry name" value="HATPase_dom"/>
</dbReference>
<evidence type="ECO:0000259" key="6">
    <source>
        <dbReference type="PROSITE" id="PS50109"/>
    </source>
</evidence>
<feature type="transmembrane region" description="Helical" evidence="5">
    <location>
        <begin position="141"/>
        <end position="161"/>
    </location>
</feature>
<dbReference type="GO" id="GO:0016020">
    <property type="term" value="C:membrane"/>
    <property type="evidence" value="ECO:0007669"/>
    <property type="project" value="InterPro"/>
</dbReference>
<organism evidence="7 8">
    <name type="scientific">Corynebacterium stationis</name>
    <dbReference type="NCBI Taxonomy" id="1705"/>
    <lineage>
        <taxon>Bacteria</taxon>
        <taxon>Bacillati</taxon>
        <taxon>Actinomycetota</taxon>
        <taxon>Actinomycetes</taxon>
        <taxon>Mycobacteriales</taxon>
        <taxon>Corynebacteriaceae</taxon>
        <taxon>Corynebacterium</taxon>
    </lineage>
</organism>
<keyword evidence="4" id="KW-0175">Coiled coil</keyword>
<evidence type="ECO:0000256" key="4">
    <source>
        <dbReference type="SAM" id="Coils"/>
    </source>
</evidence>
<keyword evidence="5" id="KW-0472">Membrane</keyword>
<dbReference type="CDD" id="cd16917">
    <property type="entry name" value="HATPase_UhpB-NarQ-NarX-like"/>
    <property type="match status" value="1"/>
</dbReference>
<dbReference type="PIRSF" id="PIRSF037434">
    <property type="entry name" value="STHK_ChrS"/>
    <property type="match status" value="1"/>
</dbReference>
<dbReference type="InterPro" id="IPR005467">
    <property type="entry name" value="His_kinase_dom"/>
</dbReference>
<dbReference type="GO" id="GO:0000155">
    <property type="term" value="F:phosphorelay sensor kinase activity"/>
    <property type="evidence" value="ECO:0007669"/>
    <property type="project" value="InterPro"/>
</dbReference>
<feature type="transmembrane region" description="Helical" evidence="5">
    <location>
        <begin position="49"/>
        <end position="70"/>
    </location>
</feature>
<feature type="transmembrane region" description="Helical" evidence="5">
    <location>
        <begin position="116"/>
        <end position="135"/>
    </location>
</feature>
<protein>
    <submittedName>
        <fullName evidence="7">Sensor histidine kinase</fullName>
    </submittedName>
</protein>
<dbReference type="Proteomes" id="UP000544551">
    <property type="component" value="Unassembled WGS sequence"/>
</dbReference>
<keyword evidence="5" id="KW-1133">Transmembrane helix</keyword>
<accession>A0AB36CKC4</accession>
<name>A0AB36CKC4_9CORY</name>
<dbReference type="AlphaFoldDB" id="A0AB36CKC4"/>
<dbReference type="InterPro" id="IPR036890">
    <property type="entry name" value="HATPase_C_sf"/>
</dbReference>
<evidence type="ECO:0000256" key="5">
    <source>
        <dbReference type="SAM" id="Phobius"/>
    </source>
</evidence>
<keyword evidence="1" id="KW-0808">Transferase</keyword>
<dbReference type="PROSITE" id="PS50109">
    <property type="entry name" value="HIS_KIN"/>
    <property type="match status" value="1"/>
</dbReference>
<feature type="domain" description="Histidine kinase" evidence="6">
    <location>
        <begin position="200"/>
        <end position="402"/>
    </location>
</feature>
<reference evidence="7 8" key="1">
    <citation type="submission" date="2020-04" db="EMBL/GenBank/DDBJ databases">
        <authorList>
            <person name="Hitch T.C.A."/>
            <person name="Wylensek D."/>
            <person name="Clavel T."/>
        </authorList>
    </citation>
    <scope>NUCLEOTIDE SEQUENCE [LARGE SCALE GENOMIC DNA]</scope>
    <source>
        <strain evidence="7 8">BL-383-APC-3D</strain>
    </source>
</reference>
<sequence>MSYSLDQDELEAIESSEGAEIMRNGVHILTATILVVAILMSVRMDLSLAVLNLVLLSLFAGLYFVGSYYLERMTGIWKLAWLIALTVVWIADILVASAGIYLLFVLFFLYLRVLGMVWGSISVIFGTAVSVGIQIPQGLTFGGVMGPVVSALVTVAIFYAFTRLHEINTERTALIRELMETREQLAETERAAGVAGERQRIAHEIHDTLAQGLSSIQMLLHAANRDLDGDINVDKARERIGLARQTAADNLQEARAMIAALQPAALSQTSLVGALDRMAQGFAAAADLNIEVEADGEVTQLPMKLEAVLLRIAQGAVGNVAKHAQATRARITVSYSDDAVRVDIVDNGVGFDVKAVESRPAGLGHIGLAAMKRRAEEVSGEVVIESSPGNGTAVSVSVPLTTSAH</sequence>
<dbReference type="RefSeq" id="WP_168969328.1">
    <property type="nucleotide sequence ID" value="NZ_JABAFZ010000003.1"/>
</dbReference>
<dbReference type="Gene3D" id="3.30.565.10">
    <property type="entry name" value="Histidine kinase-like ATPase, C-terminal domain"/>
    <property type="match status" value="1"/>
</dbReference>
<dbReference type="Gene3D" id="1.20.5.1930">
    <property type="match status" value="1"/>
</dbReference>
<dbReference type="SUPFAM" id="SSF55874">
    <property type="entry name" value="ATPase domain of HSP90 chaperone/DNA topoisomerase II/histidine kinase"/>
    <property type="match status" value="1"/>
</dbReference>
<comment type="caution">
    <text evidence="7">The sequence shown here is derived from an EMBL/GenBank/DDBJ whole genome shotgun (WGS) entry which is preliminary data.</text>
</comment>
<feature type="transmembrane region" description="Helical" evidence="5">
    <location>
        <begin position="82"/>
        <end position="109"/>
    </location>
</feature>
<dbReference type="Pfam" id="PF07730">
    <property type="entry name" value="HisKA_3"/>
    <property type="match status" value="1"/>
</dbReference>